<sequence length="375" mass="41432">MTNSNHKVASIFEGTKINDGGSLGSIEDTKLFDPIQVGSWSLRNRIAMAPMTRCFANDETGVVGSEVVEYYRKRAADGIGLIITEGIVISPRAKGNPGVPGIYTKEQIGSWKPVTEAVHKEGGTIIAQIWHVGRMSHHELAGGQMPQAPSAIAAKGDVPRFRKPYDTPEEMTLEDIQEVINQYAQAAKNAVEAGFDGVEIHGAHGYLIDQFTYEFANKRIDQYGGDLKKRLTFMKEVVQAVIEAVGADKTLLRFSAFKGDNPAYMWDNPEEAVKTFVEMFKEVGLTMIHPSTMDYTRVISDGKNFHQLVRKYWDGIMVGVGSLNPKEAEKSLQEGTIDVAAFGRPLIANPDFVHRLKQGESFVEYDAKVHLPTLV</sequence>
<accession>A0AAJ1TME8</accession>
<protein>
    <submittedName>
        <fullName evidence="5">N-ethylmaleimide reductase</fullName>
        <ecNumber evidence="5">1.-.-.-</ecNumber>
    </submittedName>
</protein>
<name>A0AAJ1TME8_9BACL</name>
<dbReference type="CDD" id="cd02933">
    <property type="entry name" value="OYE_like_FMN"/>
    <property type="match status" value="1"/>
</dbReference>
<evidence type="ECO:0000256" key="1">
    <source>
        <dbReference type="ARBA" id="ARBA00001917"/>
    </source>
</evidence>
<dbReference type="InterPro" id="IPR001155">
    <property type="entry name" value="OxRdtase_FMN_N"/>
</dbReference>
<keyword evidence="6" id="KW-1185">Reference proteome</keyword>
<evidence type="ECO:0000313" key="5">
    <source>
        <dbReference type="EMBL" id="MDQ0418879.1"/>
    </source>
</evidence>
<dbReference type="AlphaFoldDB" id="A0AAJ1TME8"/>
<dbReference type="Gene3D" id="3.20.20.70">
    <property type="entry name" value="Aldolase class I"/>
    <property type="match status" value="1"/>
</dbReference>
<organism evidence="5 6">
    <name type="scientific">Croceifilum oryzae</name>
    <dbReference type="NCBI Taxonomy" id="1553429"/>
    <lineage>
        <taxon>Bacteria</taxon>
        <taxon>Bacillati</taxon>
        <taxon>Bacillota</taxon>
        <taxon>Bacilli</taxon>
        <taxon>Bacillales</taxon>
        <taxon>Thermoactinomycetaceae</taxon>
        <taxon>Croceifilum</taxon>
    </lineage>
</organism>
<gene>
    <name evidence="5" type="ORF">J2Z48_003084</name>
</gene>
<reference evidence="5 6" key="1">
    <citation type="submission" date="2023-07" db="EMBL/GenBank/DDBJ databases">
        <title>Genomic Encyclopedia of Type Strains, Phase IV (KMG-IV): sequencing the most valuable type-strain genomes for metagenomic binning, comparative biology and taxonomic classification.</title>
        <authorList>
            <person name="Goeker M."/>
        </authorList>
    </citation>
    <scope>NUCLEOTIDE SEQUENCE [LARGE SCALE GENOMIC DNA]</scope>
    <source>
        <strain evidence="5 6">DSM 46876</strain>
    </source>
</reference>
<dbReference type="Proteomes" id="UP001238450">
    <property type="component" value="Unassembled WGS sequence"/>
</dbReference>
<dbReference type="PANTHER" id="PTHR22893">
    <property type="entry name" value="NADH OXIDOREDUCTASE-RELATED"/>
    <property type="match status" value="1"/>
</dbReference>
<comment type="similarity">
    <text evidence="2">Belongs to the NADH:flavin oxidoreductase/NADH oxidase family.</text>
</comment>
<proteinExistence type="inferred from homology"/>
<dbReference type="SUPFAM" id="SSF51395">
    <property type="entry name" value="FMN-linked oxidoreductases"/>
    <property type="match status" value="1"/>
</dbReference>
<feature type="domain" description="NADH:flavin oxidoreductase/NADH oxidase N-terminal" evidence="4">
    <location>
        <begin position="30"/>
        <end position="359"/>
    </location>
</feature>
<dbReference type="EMBL" id="JAUSUV010000020">
    <property type="protein sequence ID" value="MDQ0418879.1"/>
    <property type="molecule type" value="Genomic_DNA"/>
</dbReference>
<evidence type="ECO:0000256" key="3">
    <source>
        <dbReference type="ARBA" id="ARBA00023002"/>
    </source>
</evidence>
<dbReference type="PANTHER" id="PTHR22893:SF91">
    <property type="entry name" value="NADPH DEHYDROGENASE 2-RELATED"/>
    <property type="match status" value="1"/>
</dbReference>
<dbReference type="GO" id="GO:0016628">
    <property type="term" value="F:oxidoreductase activity, acting on the CH-CH group of donors, NAD or NADP as acceptor"/>
    <property type="evidence" value="ECO:0007669"/>
    <property type="project" value="UniProtKB-ARBA"/>
</dbReference>
<dbReference type="GO" id="GO:0005829">
    <property type="term" value="C:cytosol"/>
    <property type="evidence" value="ECO:0007669"/>
    <property type="project" value="UniProtKB-ARBA"/>
</dbReference>
<dbReference type="RefSeq" id="WP_307254857.1">
    <property type="nucleotide sequence ID" value="NZ_JAUSUV010000020.1"/>
</dbReference>
<dbReference type="InterPro" id="IPR045247">
    <property type="entry name" value="Oye-like"/>
</dbReference>
<dbReference type="Pfam" id="PF00724">
    <property type="entry name" value="Oxidored_FMN"/>
    <property type="match status" value="1"/>
</dbReference>
<dbReference type="EC" id="1.-.-.-" evidence="5"/>
<dbReference type="FunFam" id="3.20.20.70:FF:000059">
    <property type="entry name" value="N-ethylmaleimide reductase, FMN-linked"/>
    <property type="match status" value="1"/>
</dbReference>
<keyword evidence="3 5" id="KW-0560">Oxidoreductase</keyword>
<comment type="cofactor">
    <cofactor evidence="1">
        <name>FMN</name>
        <dbReference type="ChEBI" id="CHEBI:58210"/>
    </cofactor>
</comment>
<evidence type="ECO:0000259" key="4">
    <source>
        <dbReference type="Pfam" id="PF00724"/>
    </source>
</evidence>
<dbReference type="GO" id="GO:0010181">
    <property type="term" value="F:FMN binding"/>
    <property type="evidence" value="ECO:0007669"/>
    <property type="project" value="InterPro"/>
</dbReference>
<dbReference type="InterPro" id="IPR013785">
    <property type="entry name" value="Aldolase_TIM"/>
</dbReference>
<evidence type="ECO:0000313" key="6">
    <source>
        <dbReference type="Proteomes" id="UP001238450"/>
    </source>
</evidence>
<comment type="caution">
    <text evidence="5">The sequence shown here is derived from an EMBL/GenBank/DDBJ whole genome shotgun (WGS) entry which is preliminary data.</text>
</comment>
<evidence type="ECO:0000256" key="2">
    <source>
        <dbReference type="ARBA" id="ARBA00005979"/>
    </source>
</evidence>